<accession>A0A6I4NSC4</accession>
<proteinExistence type="predicted"/>
<evidence type="ECO:0000259" key="1">
    <source>
        <dbReference type="Pfam" id="PF01872"/>
    </source>
</evidence>
<dbReference type="PANTHER" id="PTHR38011">
    <property type="entry name" value="DIHYDROFOLATE REDUCTASE FAMILY PROTEIN (AFU_ORTHOLOGUE AFUA_8G06820)"/>
    <property type="match status" value="1"/>
</dbReference>
<sequence length="195" mass="20572">MTRYRYYVASSLDGFIADRDGSLDWLLAFGMDEFAAGYRAFIAEVGAIVMGRSTYDFVHGEGPAAWDYVVPAWVLTNRVAEGVPGRDIRFRAASPAELRDELEAAAGGRDVWLVGGGGLVAEFAAAGMLDELIVSVMPVVLGAGAPLLPLATNRSLELTGTTTFPSGAVELRYRIAATGSAPAGRPDADAVRGDE</sequence>
<protein>
    <submittedName>
        <fullName evidence="2">Dihydrofolate reductase</fullName>
    </submittedName>
</protein>
<dbReference type="GO" id="GO:0008703">
    <property type="term" value="F:5-amino-6-(5-phosphoribosylamino)uracil reductase activity"/>
    <property type="evidence" value="ECO:0007669"/>
    <property type="project" value="InterPro"/>
</dbReference>
<evidence type="ECO:0000313" key="2">
    <source>
        <dbReference type="EMBL" id="MWB97336.1"/>
    </source>
</evidence>
<dbReference type="InterPro" id="IPR024072">
    <property type="entry name" value="DHFR-like_dom_sf"/>
</dbReference>
<reference evidence="2 3" key="1">
    <citation type="submission" date="2019-12" db="EMBL/GenBank/DDBJ databases">
        <authorList>
            <person name="Kim Y.S."/>
        </authorList>
    </citation>
    <scope>NUCLEOTIDE SEQUENCE [LARGE SCALE GENOMIC DNA]</scope>
    <source>
        <strain evidence="2 3">MMS17-SY077</strain>
    </source>
</reference>
<dbReference type="AlphaFoldDB" id="A0A6I4NSC4"/>
<dbReference type="InterPro" id="IPR050765">
    <property type="entry name" value="Riboflavin_Biosynth_HTPR"/>
</dbReference>
<keyword evidence="3" id="KW-1185">Reference proteome</keyword>
<dbReference type="Pfam" id="PF01872">
    <property type="entry name" value="RibD_C"/>
    <property type="match status" value="1"/>
</dbReference>
<dbReference type="RefSeq" id="WP_160422682.1">
    <property type="nucleotide sequence ID" value="NZ_WSTA01000005.1"/>
</dbReference>
<organism evidence="2 3">
    <name type="scientific">Agromyces seonyuensis</name>
    <dbReference type="NCBI Taxonomy" id="2662446"/>
    <lineage>
        <taxon>Bacteria</taxon>
        <taxon>Bacillati</taxon>
        <taxon>Actinomycetota</taxon>
        <taxon>Actinomycetes</taxon>
        <taxon>Micrococcales</taxon>
        <taxon>Microbacteriaceae</taxon>
        <taxon>Agromyces</taxon>
    </lineage>
</organism>
<dbReference type="Proteomes" id="UP000438182">
    <property type="component" value="Unassembled WGS sequence"/>
</dbReference>
<dbReference type="EMBL" id="WSTA01000005">
    <property type="protein sequence ID" value="MWB97336.1"/>
    <property type="molecule type" value="Genomic_DNA"/>
</dbReference>
<comment type="caution">
    <text evidence="2">The sequence shown here is derived from an EMBL/GenBank/DDBJ whole genome shotgun (WGS) entry which is preliminary data.</text>
</comment>
<dbReference type="InterPro" id="IPR002734">
    <property type="entry name" value="RibDG_C"/>
</dbReference>
<dbReference type="SUPFAM" id="SSF53597">
    <property type="entry name" value="Dihydrofolate reductase-like"/>
    <property type="match status" value="1"/>
</dbReference>
<name>A0A6I4NSC4_9MICO</name>
<evidence type="ECO:0000313" key="3">
    <source>
        <dbReference type="Proteomes" id="UP000438182"/>
    </source>
</evidence>
<dbReference type="PANTHER" id="PTHR38011:SF11">
    <property type="entry name" value="2,5-DIAMINO-6-RIBOSYLAMINO-4(3H)-PYRIMIDINONE 5'-PHOSPHATE REDUCTASE"/>
    <property type="match status" value="1"/>
</dbReference>
<feature type="domain" description="Bacterial bifunctional deaminase-reductase C-terminal" evidence="1">
    <location>
        <begin position="8"/>
        <end position="168"/>
    </location>
</feature>
<gene>
    <name evidence="2" type="ORF">GB864_02000</name>
</gene>
<dbReference type="Gene3D" id="3.40.430.10">
    <property type="entry name" value="Dihydrofolate Reductase, subunit A"/>
    <property type="match status" value="1"/>
</dbReference>
<dbReference type="GO" id="GO:0009231">
    <property type="term" value="P:riboflavin biosynthetic process"/>
    <property type="evidence" value="ECO:0007669"/>
    <property type="project" value="InterPro"/>
</dbReference>